<sequence>MENNRDNILSRLLKSMYAMSPLTSRILMQNQRMALEDAKQQANNLPYLTPSFPIATFGSQANPLGLAKNIPPLSDVSSPFRPAGFKPDVPLSAPSLPIATFGSQTNPLGLAKDMEPLPNAISDLASLKQKQAQLPEPISTEEPQKSVQPQQGVIPNQAAGSQQSFWDHLRSREFLERLSDYGIGYALSDGTIAQSLASGAMNLRRGDMEREKRGQVNQTVEYLKSKGYSEEEARVMAQNPQMLSALLTGDDTPKLLAGYEWYTNPQTGKRGQRPMEGTIQELEYNQKKRDIEEWEINKRNAADIAAKEIDNIIGTVNDALQLIDANPDKVAGIIGSLAQLVPGSDAKSLKKKFKQLEGGIFTRVIETIKKQNDNGTVGVGPLSNEESARLVASYGSLDISDNPEELHKTLLKIKDMFDLFKQLNNEEIYRLSNGMEVRRRPNPPAQYYNGSMSQGGGANIPKMNIEEADAKDDIPAFMDSSSGEIWVKEK</sequence>
<dbReference type="RefSeq" id="WP_345119546.1">
    <property type="nucleotide sequence ID" value="NZ_BAABJA010000018.1"/>
</dbReference>
<evidence type="ECO:0000313" key="2">
    <source>
        <dbReference type="Proteomes" id="UP001501699"/>
    </source>
</evidence>
<organism evidence="1 2">
    <name type="scientific">Bartonella pachyuromydis</name>
    <dbReference type="NCBI Taxonomy" id="931097"/>
    <lineage>
        <taxon>Bacteria</taxon>
        <taxon>Pseudomonadati</taxon>
        <taxon>Pseudomonadota</taxon>
        <taxon>Alphaproteobacteria</taxon>
        <taxon>Hyphomicrobiales</taxon>
        <taxon>Bartonellaceae</taxon>
        <taxon>Bartonella</taxon>
    </lineage>
</organism>
<proteinExistence type="predicted"/>
<gene>
    <name evidence="1" type="ORF">GCM10023262_15460</name>
</gene>
<evidence type="ECO:0000313" key="1">
    <source>
        <dbReference type="EMBL" id="GAA4667047.1"/>
    </source>
</evidence>
<keyword evidence="2" id="KW-1185">Reference proteome</keyword>
<accession>A0ABP8VLS1</accession>
<dbReference type="Proteomes" id="UP001501699">
    <property type="component" value="Unassembled WGS sequence"/>
</dbReference>
<dbReference type="EMBL" id="BAABJA010000018">
    <property type="protein sequence ID" value="GAA4667047.1"/>
    <property type="molecule type" value="Genomic_DNA"/>
</dbReference>
<reference evidence="2" key="1">
    <citation type="journal article" date="2019" name="Int. J. Syst. Evol. Microbiol.">
        <title>The Global Catalogue of Microorganisms (GCM) 10K type strain sequencing project: providing services to taxonomists for standard genome sequencing and annotation.</title>
        <authorList>
            <consortium name="The Broad Institute Genomics Platform"/>
            <consortium name="The Broad Institute Genome Sequencing Center for Infectious Disease"/>
            <person name="Wu L."/>
            <person name="Ma J."/>
        </authorList>
    </citation>
    <scope>NUCLEOTIDE SEQUENCE [LARGE SCALE GENOMIC DNA]</scope>
    <source>
        <strain evidence="2">JCM 17714</strain>
    </source>
</reference>
<protein>
    <submittedName>
        <fullName evidence="1">Uncharacterized protein</fullName>
    </submittedName>
</protein>
<name>A0ABP8VLS1_9HYPH</name>
<comment type="caution">
    <text evidence="1">The sequence shown here is derived from an EMBL/GenBank/DDBJ whole genome shotgun (WGS) entry which is preliminary data.</text>
</comment>